<organism evidence="1 2">
    <name type="scientific">Sediminibacillus dalangtanensis</name>
    <dbReference type="NCBI Taxonomy" id="2729421"/>
    <lineage>
        <taxon>Bacteria</taxon>
        <taxon>Bacillati</taxon>
        <taxon>Bacillota</taxon>
        <taxon>Bacilli</taxon>
        <taxon>Bacillales</taxon>
        <taxon>Bacillaceae</taxon>
        <taxon>Sediminibacillus</taxon>
    </lineage>
</organism>
<dbReference type="Proteomes" id="UP000665043">
    <property type="component" value="Chromosome"/>
</dbReference>
<sequence length="456" mass="52245">MCDDSTLTRELVLGKLFDSFNFGNLGLFIGAGFSKAVVNDDFKEALSWGQLIEKACAELNVEMPDGSSMQGMAYPEVASTICDSISKNEGIGYIEAKEKLKRTLADLTNWLPDEEKTDIFSPLIEKVNPNWVITTNYDLVIERLLTGKSVSISPNNYLAHPKGVIPIYHLHGLRTDPDSIIITQEDYVQLFRPNEYRQIKLALTIKESTTLILGYGLGDVNVLSAVDWSKNLYDKATKEYPHEIIQAIRVENPSATPYRDKNGNIIIEVSELEDFFSELVEYLEIQDEEYKKRLAEIRSIIGELEENKDEKVESFINNRDRRLELLQLLSEFELHMVSPFINFISVCIGKTWEESSKYGAFNAYKKNLNILLDIIINYPYERMPPALFDFVAYSLNRVLNYVGVDNSKRIVGNSFDAQERWHNAKNDIPHKMVQELYNYSRQSYLGTLARHLKTMV</sequence>
<dbReference type="Pfam" id="PF13289">
    <property type="entry name" value="SIR2_2"/>
    <property type="match status" value="1"/>
</dbReference>
<dbReference type="EMBL" id="CP046956">
    <property type="protein sequence ID" value="QTM98151.1"/>
    <property type="molecule type" value="Genomic_DNA"/>
</dbReference>
<evidence type="ECO:0000313" key="2">
    <source>
        <dbReference type="Proteomes" id="UP000665043"/>
    </source>
</evidence>
<evidence type="ECO:0000313" key="1">
    <source>
        <dbReference type="EMBL" id="QTM98151.1"/>
    </source>
</evidence>
<dbReference type="RefSeq" id="WP_209366739.1">
    <property type="nucleotide sequence ID" value="NZ_CP046956.1"/>
</dbReference>
<proteinExistence type="predicted"/>
<protein>
    <submittedName>
        <fullName evidence="1">SIR2 family protein</fullName>
    </submittedName>
</protein>
<keyword evidence="2" id="KW-1185">Reference proteome</keyword>
<name>A0ABX7VMX0_9BACI</name>
<gene>
    <name evidence="1" type="ORF">ERJ70_01790</name>
</gene>
<accession>A0ABX7VMX0</accession>
<reference evidence="1 2" key="1">
    <citation type="submission" date="2019-12" db="EMBL/GenBank/DDBJ databases">
        <title>The whole genome sequencing of a strain isolated from a Mars analog, Dalangtan Playa.</title>
        <authorList>
            <person name="Huang T."/>
        </authorList>
    </citation>
    <scope>NUCLEOTIDE SEQUENCE [LARGE SCALE GENOMIC DNA]</scope>
    <source>
        <strain evidence="1 2">DP4-553-S</strain>
    </source>
</reference>